<dbReference type="PROSITE" id="PS50110">
    <property type="entry name" value="RESPONSE_REGULATORY"/>
    <property type="match status" value="1"/>
</dbReference>
<dbReference type="Pfam" id="PF00072">
    <property type="entry name" value="Response_reg"/>
    <property type="match status" value="1"/>
</dbReference>
<dbReference type="InterPro" id="IPR029787">
    <property type="entry name" value="Nucleotide_cyclase"/>
</dbReference>
<reference evidence="5" key="1">
    <citation type="submission" date="2020-12" db="EMBL/GenBank/DDBJ databases">
        <title>Taurinivorans muris gen. nov., sp. nov., fundamental and realized metabolic niche of a ubiquitous sulfidogenic bacterium in the murine intestine.</title>
        <authorList>
            <person name="Ye H."/>
            <person name="Hanson B.T."/>
            <person name="Loy A."/>
        </authorList>
    </citation>
    <scope>NUCLEOTIDE SEQUENCE</scope>
    <source>
        <strain evidence="5">LT0009</strain>
    </source>
</reference>
<dbReference type="Pfam" id="PF00563">
    <property type="entry name" value="EAL"/>
    <property type="match status" value="1"/>
</dbReference>
<dbReference type="InterPro" id="IPR000160">
    <property type="entry name" value="GGDEF_dom"/>
</dbReference>
<dbReference type="SUPFAM" id="SSF52172">
    <property type="entry name" value="CheY-like"/>
    <property type="match status" value="1"/>
</dbReference>
<dbReference type="PANTHER" id="PTHR33121:SF70">
    <property type="entry name" value="SIGNALING PROTEIN YKOW"/>
    <property type="match status" value="1"/>
</dbReference>
<feature type="domain" description="GGDEF" evidence="4">
    <location>
        <begin position="163"/>
        <end position="291"/>
    </location>
</feature>
<sequence length="1130" mass="130212">MKQQKQKVLVVDDQQINRMLLSKILDSRYTVLQAENGLEAFNVLERERESIQVILLDLVMPVMDGFTFLEKVKNSPFASIPIIVASQANENDSELKALEMGAVDFVTKPYSPSIILQRIINTIAMRENAILRNTAERDFLTKLYNKETFYQKVSEQIHEDADTVYSLIYFDIERFKVVNDFFSEQKGDELLVYLADIVRSFSGDVNYFGARLNADCYCVCMPHDKVNELRFANFAMSLLDNFPVSLKIKINFGVFVINDINIPVSIMCDRAKLALKSIVGKYDTFIGYYNDAMHKALMEEQEIAGEMNTALRNKEFVIYIQPKFDLNTFGVIGAETLVRWKHPEKGLIPPIKFIPIFEKNGFITELDMYIFEEVCKTLRGLLDKNVPIVPVSVNLSRADIYKPDLCEFIVDVMARNNLDHHLIEFEITETSYTQDSEQLINIVNRLRELGFAISMDDFGTGYSSLNMLSEVPVDVLKIDMRFLKNFNDADVKSKNIIHFIVYMAKWLNLPVIAEGVETLEQVEYLRSVGCYNGQGYFFAKPFPIEEYEERVSNVTFAAPAVSYNIEDIIPVNDLWNVNSRFSRLFNSFACPLTLMELKGDNLELIRANKCFYNEILPCTQAFSNASCHALEFIIPEDRQKVLEELQQIDENNPWQKCVIRIKSPDTGNVFWHCARFSYLQKTNDSKLFVLHISNITDYKNKELLYGLQEERINAVFEYTKSAVIDVNISDKQFRLNKVCAGLLNMDERVSHYAELVENYAFPFEQKDEVLALFEAVFEGRRQEKPLLVSFIRKETARVWYELKYKLLPMDGDPQLAVVYLENVTHKIIRKEIFEHEMEFRDSVIGKNLNYIEFELTKKIVLRNSANFLANIGYTKDHSVDEFFAKVGNTLIHPEDKLKFLQVMNADSFNDLLLTENKKFCFECRYLNLGDFKWIRVNLDIVASPDNSEITAFCYLEELGEEYAVANIEGMRSRRDTMTGFHSEELFAKVITNYFEQYNSGLGALFYINLSEKYSGSNCPKRSSNYSIVSMSNILRQSFRSNDLIAKIGEYSFAVLLQTVPGEDIVLQRAQELCDGMNAYNEKDFSDKIIGNVGCIMLQGQNSYQLAMENVKTACQLARQQGVNTSYLLKE</sequence>
<dbReference type="Proteomes" id="UP001058120">
    <property type="component" value="Chromosome"/>
</dbReference>
<dbReference type="Gene3D" id="3.30.70.270">
    <property type="match status" value="2"/>
</dbReference>
<organism evidence="5 6">
    <name type="scientific">Taurinivorans muris</name>
    <dbReference type="NCBI Taxonomy" id="2787751"/>
    <lineage>
        <taxon>Bacteria</taxon>
        <taxon>Pseudomonadati</taxon>
        <taxon>Thermodesulfobacteriota</taxon>
        <taxon>Desulfovibrionia</taxon>
        <taxon>Desulfovibrionales</taxon>
        <taxon>Desulfovibrionaceae</taxon>
        <taxon>Taurinivorans</taxon>
    </lineage>
</organism>
<dbReference type="Gene3D" id="3.40.50.2300">
    <property type="match status" value="1"/>
</dbReference>
<dbReference type="SMART" id="SM00052">
    <property type="entry name" value="EAL"/>
    <property type="match status" value="1"/>
</dbReference>
<dbReference type="InterPro" id="IPR050706">
    <property type="entry name" value="Cyclic-di-GMP_PDE-like"/>
</dbReference>
<keyword evidence="1" id="KW-0597">Phosphoprotein</keyword>
<evidence type="ECO:0000259" key="2">
    <source>
        <dbReference type="PROSITE" id="PS50110"/>
    </source>
</evidence>
<gene>
    <name evidence="5" type="ORF">JBF11_08085</name>
</gene>
<dbReference type="Gene3D" id="3.20.20.450">
    <property type="entry name" value="EAL domain"/>
    <property type="match status" value="1"/>
</dbReference>
<dbReference type="InterPro" id="IPR001789">
    <property type="entry name" value="Sig_transdc_resp-reg_receiver"/>
</dbReference>
<feature type="domain" description="EAL" evidence="3">
    <location>
        <begin position="300"/>
        <end position="555"/>
    </location>
</feature>
<dbReference type="RefSeq" id="WP_334314981.1">
    <property type="nucleotide sequence ID" value="NZ_CP065938.1"/>
</dbReference>
<dbReference type="InterPro" id="IPR011006">
    <property type="entry name" value="CheY-like_superfamily"/>
</dbReference>
<evidence type="ECO:0000256" key="1">
    <source>
        <dbReference type="PROSITE-ProRule" id="PRU00169"/>
    </source>
</evidence>
<dbReference type="NCBIfam" id="TIGR00254">
    <property type="entry name" value="GGDEF"/>
    <property type="match status" value="1"/>
</dbReference>
<dbReference type="EMBL" id="CP065938">
    <property type="protein sequence ID" value="UWX05402.1"/>
    <property type="molecule type" value="Genomic_DNA"/>
</dbReference>
<evidence type="ECO:0000259" key="3">
    <source>
        <dbReference type="PROSITE" id="PS50883"/>
    </source>
</evidence>
<name>A0ABY5XZS2_9BACT</name>
<feature type="domain" description="Response regulatory" evidence="2">
    <location>
        <begin position="7"/>
        <end position="123"/>
    </location>
</feature>
<dbReference type="CDD" id="cd01948">
    <property type="entry name" value="EAL"/>
    <property type="match status" value="1"/>
</dbReference>
<protein>
    <submittedName>
        <fullName evidence="5">EAL domain-containing protein</fullName>
    </submittedName>
</protein>
<evidence type="ECO:0000313" key="5">
    <source>
        <dbReference type="EMBL" id="UWX05402.1"/>
    </source>
</evidence>
<dbReference type="InterPro" id="IPR043128">
    <property type="entry name" value="Rev_trsase/Diguanyl_cyclase"/>
</dbReference>
<proteinExistence type="predicted"/>
<dbReference type="SMART" id="SM00448">
    <property type="entry name" value="REC"/>
    <property type="match status" value="1"/>
</dbReference>
<accession>A0ABY5XZS2</accession>
<dbReference type="PANTHER" id="PTHR33121">
    <property type="entry name" value="CYCLIC DI-GMP PHOSPHODIESTERASE PDEF"/>
    <property type="match status" value="1"/>
</dbReference>
<feature type="modified residue" description="4-aspartylphosphate" evidence="1">
    <location>
        <position position="57"/>
    </location>
</feature>
<dbReference type="SUPFAM" id="SSF55073">
    <property type="entry name" value="Nucleotide cyclase"/>
    <property type="match status" value="2"/>
</dbReference>
<dbReference type="SMART" id="SM00267">
    <property type="entry name" value="GGDEF"/>
    <property type="match status" value="1"/>
</dbReference>
<dbReference type="InterPro" id="IPR035919">
    <property type="entry name" value="EAL_sf"/>
</dbReference>
<dbReference type="InterPro" id="IPR001633">
    <property type="entry name" value="EAL_dom"/>
</dbReference>
<dbReference type="PROSITE" id="PS50887">
    <property type="entry name" value="GGDEF"/>
    <property type="match status" value="2"/>
</dbReference>
<dbReference type="SUPFAM" id="SSF141868">
    <property type="entry name" value="EAL domain-like"/>
    <property type="match status" value="1"/>
</dbReference>
<evidence type="ECO:0000259" key="4">
    <source>
        <dbReference type="PROSITE" id="PS50887"/>
    </source>
</evidence>
<dbReference type="PROSITE" id="PS50883">
    <property type="entry name" value="EAL"/>
    <property type="match status" value="1"/>
</dbReference>
<dbReference type="Pfam" id="PF00990">
    <property type="entry name" value="GGDEF"/>
    <property type="match status" value="2"/>
</dbReference>
<feature type="domain" description="GGDEF" evidence="4">
    <location>
        <begin position="1000"/>
        <end position="1130"/>
    </location>
</feature>
<evidence type="ECO:0000313" key="6">
    <source>
        <dbReference type="Proteomes" id="UP001058120"/>
    </source>
</evidence>
<keyword evidence="6" id="KW-1185">Reference proteome</keyword>